<sequence length="198" mass="22734">MQALNRALRKLPEWSAWLLGTIPLALLVSDVMTSQLGVDPVREIEHRLGRTALYFLIATLAVTPLRQLLRVNLIHLRRALGLLSFSYALLHMLAWAVFDMALLWGQMIPDVVKRPYLLFGMTGFVILLALAVTSNRFSIRKLGRRWHKLHRLVYLAALLACLHWLWALKLWTGWPLFCTAVILILLAMRLPVLRRARA</sequence>
<proteinExistence type="inferred from homology"/>
<keyword evidence="7" id="KW-0349">Heme</keyword>
<keyword evidence="5 7" id="KW-0408">Iron</keyword>
<gene>
    <name evidence="7" type="primary">msrQ</name>
    <name evidence="9" type="ORF">SAMN05421538_101725</name>
</gene>
<keyword evidence="10" id="KW-1185">Reference proteome</keyword>
<dbReference type="GO" id="GO:0046872">
    <property type="term" value="F:metal ion binding"/>
    <property type="evidence" value="ECO:0007669"/>
    <property type="project" value="UniProtKB-KW"/>
</dbReference>
<dbReference type="Proteomes" id="UP000199344">
    <property type="component" value="Unassembled WGS sequence"/>
</dbReference>
<keyword evidence="6 7" id="KW-0472">Membrane</keyword>
<dbReference type="HAMAP" id="MF_01207">
    <property type="entry name" value="MsrQ"/>
    <property type="match status" value="1"/>
</dbReference>
<comment type="subunit">
    <text evidence="7">Heterodimer of a catalytic subunit (MsrP) and a heme-binding subunit (MsrQ).</text>
</comment>
<dbReference type="STRING" id="591205.SAMN05421538_101725"/>
<keyword evidence="7" id="KW-0285">Flavoprotein</keyword>
<dbReference type="PANTHER" id="PTHR36964:SF1">
    <property type="entry name" value="PROTEIN-METHIONINE-SULFOXIDE REDUCTASE HEME-BINDING SUBUNIT MSRQ"/>
    <property type="match status" value="1"/>
</dbReference>
<comment type="similarity">
    <text evidence="7">Belongs to the MsrQ family.</text>
</comment>
<feature type="transmembrane region" description="Helical" evidence="7">
    <location>
        <begin position="173"/>
        <end position="192"/>
    </location>
</feature>
<dbReference type="Pfam" id="PF01794">
    <property type="entry name" value="Ferric_reduct"/>
    <property type="match status" value="1"/>
</dbReference>
<comment type="function">
    <text evidence="7">Part of the MsrPQ system that repairs oxidized periplasmic proteins containing methionine sulfoxide residues (Met-O), using respiratory chain electrons. Thus protects these proteins from oxidative-stress damage caused by reactive species of oxygen and chlorine generated by the host defense mechanisms. MsrPQ is essential for the maintenance of envelope integrity under bleach stress, rescuing a wide series of structurally unrelated periplasmic proteins from methionine oxidation. MsrQ provides electrons for reduction to the reductase catalytic subunit MsrP, using the quinone pool of the respiratory chain.</text>
</comment>
<evidence type="ECO:0000259" key="8">
    <source>
        <dbReference type="Pfam" id="PF01794"/>
    </source>
</evidence>
<keyword evidence="3 7" id="KW-0812">Transmembrane</keyword>
<evidence type="ECO:0000256" key="2">
    <source>
        <dbReference type="ARBA" id="ARBA00022448"/>
    </source>
</evidence>
<evidence type="ECO:0000313" key="10">
    <source>
        <dbReference type="Proteomes" id="UP000199344"/>
    </source>
</evidence>
<evidence type="ECO:0000256" key="3">
    <source>
        <dbReference type="ARBA" id="ARBA00022692"/>
    </source>
</evidence>
<comment type="cofactor">
    <cofactor evidence="7">
        <name>heme b</name>
        <dbReference type="ChEBI" id="CHEBI:60344"/>
    </cofactor>
    <text evidence="7">Binds 1 heme b (iron(II)-protoporphyrin IX) group per subunit.</text>
</comment>
<feature type="transmembrane region" description="Helical" evidence="7">
    <location>
        <begin position="81"/>
        <end position="104"/>
    </location>
</feature>
<comment type="cofactor">
    <cofactor evidence="7">
        <name>FMN</name>
        <dbReference type="ChEBI" id="CHEBI:58210"/>
    </cofactor>
    <text evidence="7">Binds 1 FMN per subunit.</text>
</comment>
<feature type="domain" description="Ferric oxidoreductase" evidence="8">
    <location>
        <begin position="48"/>
        <end position="161"/>
    </location>
</feature>
<evidence type="ECO:0000313" key="9">
    <source>
        <dbReference type="EMBL" id="SDD49299.1"/>
    </source>
</evidence>
<evidence type="ECO:0000256" key="1">
    <source>
        <dbReference type="ARBA" id="ARBA00004141"/>
    </source>
</evidence>
<dbReference type="GO" id="GO:0009055">
    <property type="term" value="F:electron transfer activity"/>
    <property type="evidence" value="ECO:0007669"/>
    <property type="project" value="UniProtKB-UniRule"/>
</dbReference>
<dbReference type="GO" id="GO:0020037">
    <property type="term" value="F:heme binding"/>
    <property type="evidence" value="ECO:0007669"/>
    <property type="project" value="UniProtKB-UniRule"/>
</dbReference>
<dbReference type="InterPro" id="IPR013130">
    <property type="entry name" value="Fe3_Rdtase_TM_dom"/>
</dbReference>
<organism evidence="9 10">
    <name type="scientific">Paracoccus isoporae</name>
    <dbReference type="NCBI Taxonomy" id="591205"/>
    <lineage>
        <taxon>Bacteria</taxon>
        <taxon>Pseudomonadati</taxon>
        <taxon>Pseudomonadota</taxon>
        <taxon>Alphaproteobacteria</taxon>
        <taxon>Rhodobacterales</taxon>
        <taxon>Paracoccaceae</taxon>
        <taxon>Paracoccus</taxon>
    </lineage>
</organism>
<name>A0A1G6V6J6_9RHOB</name>
<keyword evidence="7" id="KW-0249">Electron transport</keyword>
<dbReference type="GO" id="GO:0030091">
    <property type="term" value="P:protein repair"/>
    <property type="evidence" value="ECO:0007669"/>
    <property type="project" value="UniProtKB-UniRule"/>
</dbReference>
<dbReference type="AlphaFoldDB" id="A0A1G6V6J6"/>
<keyword evidence="2 7" id="KW-0813">Transport</keyword>
<comment type="subcellular location">
    <subcellularLocation>
        <location evidence="7">Cell membrane</location>
        <topology evidence="7">Multi-pass membrane protein</topology>
    </subcellularLocation>
    <subcellularLocation>
        <location evidence="1">Membrane</location>
        <topology evidence="1">Multi-pass membrane protein</topology>
    </subcellularLocation>
</comment>
<evidence type="ECO:0000256" key="7">
    <source>
        <dbReference type="HAMAP-Rule" id="MF_01207"/>
    </source>
</evidence>
<evidence type="ECO:0000256" key="6">
    <source>
        <dbReference type="ARBA" id="ARBA00023136"/>
    </source>
</evidence>
<dbReference type="EMBL" id="FNAH01000001">
    <property type="protein sequence ID" value="SDD49299.1"/>
    <property type="molecule type" value="Genomic_DNA"/>
</dbReference>
<dbReference type="InterPro" id="IPR022837">
    <property type="entry name" value="MsrQ-like"/>
</dbReference>
<dbReference type="OrthoDB" id="9788328at2"/>
<keyword evidence="7" id="KW-0479">Metal-binding</keyword>
<dbReference type="GO" id="GO:0016679">
    <property type="term" value="F:oxidoreductase activity, acting on diphenols and related substances as donors"/>
    <property type="evidence" value="ECO:0007669"/>
    <property type="project" value="TreeGrafter"/>
</dbReference>
<reference evidence="9 10" key="1">
    <citation type="submission" date="2016-10" db="EMBL/GenBank/DDBJ databases">
        <authorList>
            <person name="de Groot N.N."/>
        </authorList>
    </citation>
    <scope>NUCLEOTIDE SEQUENCE [LARGE SCALE GENOMIC DNA]</scope>
    <source>
        <strain evidence="9 10">DSM 22220</strain>
    </source>
</reference>
<accession>A0A1G6V6J6</accession>
<protein>
    <recommendedName>
        <fullName evidence="7">Protein-methionine-sulfoxide reductase heme-binding subunit MsrQ</fullName>
    </recommendedName>
    <alternativeName>
        <fullName evidence="7">Flavocytochrome MsrQ</fullName>
    </alternativeName>
</protein>
<keyword evidence="7" id="KW-0288">FMN</keyword>
<keyword evidence="4 7" id="KW-1133">Transmembrane helix</keyword>
<dbReference type="GO" id="GO:0005886">
    <property type="term" value="C:plasma membrane"/>
    <property type="evidence" value="ECO:0007669"/>
    <property type="project" value="UniProtKB-SubCell"/>
</dbReference>
<evidence type="ECO:0000256" key="5">
    <source>
        <dbReference type="ARBA" id="ARBA00023004"/>
    </source>
</evidence>
<keyword evidence="7" id="KW-1003">Cell membrane</keyword>
<dbReference type="GO" id="GO:0010181">
    <property type="term" value="F:FMN binding"/>
    <property type="evidence" value="ECO:0007669"/>
    <property type="project" value="UniProtKB-UniRule"/>
</dbReference>
<comment type="caution">
    <text evidence="7">Lacks conserved residue(s) required for the propagation of feature annotation.</text>
</comment>
<feature type="transmembrane region" description="Helical" evidence="7">
    <location>
        <begin position="116"/>
        <end position="137"/>
    </location>
</feature>
<dbReference type="RefSeq" id="WP_090520866.1">
    <property type="nucleotide sequence ID" value="NZ_FNAH01000001.1"/>
</dbReference>
<dbReference type="PANTHER" id="PTHR36964">
    <property type="entry name" value="PROTEIN-METHIONINE-SULFOXIDE REDUCTASE HEME-BINDING SUBUNIT MSRQ"/>
    <property type="match status" value="1"/>
</dbReference>
<feature type="transmembrane region" description="Helical" evidence="7">
    <location>
        <begin position="149"/>
        <end position="167"/>
    </location>
</feature>
<evidence type="ECO:0000256" key="4">
    <source>
        <dbReference type="ARBA" id="ARBA00022989"/>
    </source>
</evidence>